<evidence type="ECO:0000259" key="10">
    <source>
        <dbReference type="PROSITE" id="PS51741"/>
    </source>
</evidence>
<dbReference type="InterPro" id="IPR001452">
    <property type="entry name" value="SH3_domain"/>
</dbReference>
<dbReference type="GO" id="GO:0009898">
    <property type="term" value="C:cytoplasmic side of plasma membrane"/>
    <property type="evidence" value="ECO:0007669"/>
    <property type="project" value="TreeGrafter"/>
</dbReference>
<dbReference type="Proteomes" id="UP001303473">
    <property type="component" value="Unassembled WGS sequence"/>
</dbReference>
<evidence type="ECO:0000256" key="4">
    <source>
        <dbReference type="ARBA" id="ARBA00022553"/>
    </source>
</evidence>
<evidence type="ECO:0000256" key="5">
    <source>
        <dbReference type="ARBA" id="ARBA00023212"/>
    </source>
</evidence>
<dbReference type="InterPro" id="IPR031160">
    <property type="entry name" value="F_BAR_dom"/>
</dbReference>
<organism evidence="11 12">
    <name type="scientific">Diplogelasinospora grovesii</name>
    <dbReference type="NCBI Taxonomy" id="303347"/>
    <lineage>
        <taxon>Eukaryota</taxon>
        <taxon>Fungi</taxon>
        <taxon>Dikarya</taxon>
        <taxon>Ascomycota</taxon>
        <taxon>Pezizomycotina</taxon>
        <taxon>Sordariomycetes</taxon>
        <taxon>Sordariomycetidae</taxon>
        <taxon>Sordariales</taxon>
        <taxon>Diplogelasinosporaceae</taxon>
        <taxon>Diplogelasinospora</taxon>
    </lineage>
</organism>
<evidence type="ECO:0000313" key="12">
    <source>
        <dbReference type="Proteomes" id="UP001303473"/>
    </source>
</evidence>
<evidence type="ECO:0000259" key="9">
    <source>
        <dbReference type="PROSITE" id="PS50002"/>
    </source>
</evidence>
<dbReference type="CDD" id="cd07651">
    <property type="entry name" value="F-BAR_PombeCdc15_like"/>
    <property type="match status" value="1"/>
</dbReference>
<dbReference type="AlphaFoldDB" id="A0AAN6S927"/>
<name>A0AAN6S927_9PEZI</name>
<dbReference type="GO" id="GO:0106006">
    <property type="term" value="F:cytoskeletal protein-membrane anchor activity"/>
    <property type="evidence" value="ECO:0007669"/>
    <property type="project" value="UniProtKB-ARBA"/>
</dbReference>
<dbReference type="PANTHER" id="PTHR23065">
    <property type="entry name" value="PROLINE-SERINE-THREONINE PHOSPHATASE INTERACTING PROTEIN 1"/>
    <property type="match status" value="1"/>
</dbReference>
<sequence length="989" mass="107598">MSPANEGPAVALSFANNFWGKDDAGVGPLLERMHAAKQTCDELRSFYSARASIEDEYSRKLLSLSRKALGSQESGTLKNSLDIVRGEVEAMGKQHQNNAQQMKSELEEPLAAFAGGMKERRKIVQNTVEKLLKTKIQQTQLVNKTRDRYEQECLKIKGYLAQGHMVMGQEERKNKAKLEKTQISLATSNAEYEAAVKALEETTARWNREWKAAADKFQDLEEERLDFTKSSLWTFANIASTVCVSDDASCEKIRLSLEKMEVEKDIVTFIQEKGTGQEIPDPPKYINFCRGDIDSQSEASEDESYSVAQFPRSINPAFRSSSPQPSTYESHHDPNSALAQNLGHAKSAAPPSRETSATPQKTPVIPQQQQQEPQRQRQQPPRGYQPPRANNLDYDPTEFAPVPHDPYPMDGMTMLCRPAGSDLSTAPSSARPSSRDSHSETSFSSQEPPISPVKQEPPSPAPAPAPQQVDKKVLKKKSGFFQNHSPFRRKSNKELQPNNRNTWHPSNNQSRPRENSQTNIMTSERAASPDPIAANASLALNVGQNVFPVDASDRKKQKAAQPPPEDDPIALALAELKGVTNSVGKHSSVRMSADHYHGISTPAPGAVNPLSRSVPAPGSNQGVVSSGMRGTPPPSYDQQVAPVQRLGVPPPAVTSKAMKASSEKFQQQTRSMFNNTAERPGSGNYGGHASHGSMSSRPATRGNEMQMPRAASPAPPRNTSPRPGSRADPQHYSLGTRHRSPSPNPYIASRDYQHQRGGSTSSQMAMTPQKRDSTQSYGSYNRRDQSPGVMHDMQRTASPSPYGSSRGGDSYGGSRGGDSYGGSRGDPYGQRPGSSVSGHRPGSSMDMNMAVQLAPVGGGDDNRSIYGGSQRGRHGSNTSARPGTSSNSNAMSFYEGPGAVQPASVSSGSRQRSKSAAPDPNRFTRDGRPIMHFARAMYMYQAAIPEELGFAKGDMLAVIRHQDDGWWEATVQGGNGQVGLVPSNYLQPC</sequence>
<dbReference type="Gene3D" id="1.20.1270.60">
    <property type="entry name" value="Arfaptin homology (AH) domain/BAR domain"/>
    <property type="match status" value="1"/>
</dbReference>
<dbReference type="PROSITE" id="PS50002">
    <property type="entry name" value="SH3"/>
    <property type="match status" value="1"/>
</dbReference>
<dbReference type="FunFam" id="2.30.30.40:FF:000164">
    <property type="entry name" value="Cell division control protein"/>
    <property type="match status" value="1"/>
</dbReference>
<dbReference type="GO" id="GO:0120104">
    <property type="term" value="C:mitotic actomyosin contractile ring, proximal layer"/>
    <property type="evidence" value="ECO:0007669"/>
    <property type="project" value="UniProtKB-ARBA"/>
</dbReference>
<comment type="caution">
    <text evidence="11">The sequence shown here is derived from an EMBL/GenBank/DDBJ whole genome shotgun (WGS) entry which is preliminary data.</text>
</comment>
<keyword evidence="3" id="KW-0963">Cytoplasm</keyword>
<feature type="compositionally biased region" description="Polar residues" evidence="8">
    <location>
        <begin position="663"/>
        <end position="677"/>
    </location>
</feature>
<dbReference type="PROSITE" id="PS51741">
    <property type="entry name" value="F_BAR"/>
    <property type="match status" value="1"/>
</dbReference>
<dbReference type="Pfam" id="PF00018">
    <property type="entry name" value="SH3_1"/>
    <property type="match status" value="1"/>
</dbReference>
<dbReference type="SMART" id="SM00055">
    <property type="entry name" value="FCH"/>
    <property type="match status" value="1"/>
</dbReference>
<dbReference type="GO" id="GO:0005543">
    <property type="term" value="F:phospholipid binding"/>
    <property type="evidence" value="ECO:0007669"/>
    <property type="project" value="TreeGrafter"/>
</dbReference>
<feature type="domain" description="F-BAR" evidence="10">
    <location>
        <begin position="12"/>
        <end position="265"/>
    </location>
</feature>
<comment type="subcellular location">
    <subcellularLocation>
        <location evidence="1">Cytoplasm</location>
        <location evidence="1">Cytoskeleton</location>
    </subcellularLocation>
</comment>
<feature type="compositionally biased region" description="Gly residues" evidence="8">
    <location>
        <begin position="805"/>
        <end position="824"/>
    </location>
</feature>
<keyword evidence="4" id="KW-0597">Phosphoprotein</keyword>
<dbReference type="SUPFAM" id="SSF103657">
    <property type="entry name" value="BAR/IMD domain-like"/>
    <property type="match status" value="1"/>
</dbReference>
<feature type="compositionally biased region" description="Polar residues" evidence="8">
    <location>
        <begin position="494"/>
        <end position="522"/>
    </location>
</feature>
<protein>
    <submittedName>
        <fullName evidence="11">Uncharacterized protein</fullName>
    </submittedName>
</protein>
<feature type="compositionally biased region" description="Low complexity" evidence="8">
    <location>
        <begin position="359"/>
        <end position="388"/>
    </location>
</feature>
<dbReference type="InterPro" id="IPR001060">
    <property type="entry name" value="FCH_dom"/>
</dbReference>
<dbReference type="SMART" id="SM00326">
    <property type="entry name" value="SH3"/>
    <property type="match status" value="1"/>
</dbReference>
<dbReference type="InterPro" id="IPR027267">
    <property type="entry name" value="AH/BAR_dom_sf"/>
</dbReference>
<feature type="domain" description="SH3" evidence="9">
    <location>
        <begin position="929"/>
        <end position="989"/>
    </location>
</feature>
<feature type="compositionally biased region" description="Pro residues" evidence="8">
    <location>
        <begin position="449"/>
        <end position="465"/>
    </location>
</feature>
<feature type="region of interest" description="Disordered" evidence="8">
    <location>
        <begin position="296"/>
        <end position="532"/>
    </location>
</feature>
<dbReference type="FunFam" id="1.20.1270.60:FF:000045">
    <property type="entry name" value="Cell division control protein"/>
    <property type="match status" value="1"/>
</dbReference>
<dbReference type="Gene3D" id="2.30.30.40">
    <property type="entry name" value="SH3 Domains"/>
    <property type="match status" value="1"/>
</dbReference>
<evidence type="ECO:0000256" key="1">
    <source>
        <dbReference type="ARBA" id="ARBA00004245"/>
    </source>
</evidence>
<accession>A0AAN6S927</accession>
<evidence type="ECO:0000256" key="6">
    <source>
        <dbReference type="PROSITE-ProRule" id="PRU00192"/>
    </source>
</evidence>
<keyword evidence="12" id="KW-1185">Reference proteome</keyword>
<feature type="region of interest" description="Disordered" evidence="8">
    <location>
        <begin position="549"/>
        <end position="569"/>
    </location>
</feature>
<feature type="compositionally biased region" description="Polar residues" evidence="8">
    <location>
        <begin position="318"/>
        <end position="328"/>
    </location>
</feature>
<feature type="region of interest" description="Disordered" evidence="8">
    <location>
        <begin position="600"/>
        <end position="926"/>
    </location>
</feature>
<dbReference type="PANTHER" id="PTHR23065:SF7">
    <property type="entry name" value="NOSTRIN, ISOFORM H"/>
    <property type="match status" value="1"/>
</dbReference>
<keyword evidence="2 6" id="KW-0728">SH3 domain</keyword>
<dbReference type="GO" id="GO:1903475">
    <property type="term" value="P:mitotic actomyosin contractile ring assembly"/>
    <property type="evidence" value="ECO:0007669"/>
    <property type="project" value="UniProtKB-ARBA"/>
</dbReference>
<feature type="compositionally biased region" description="Low complexity" evidence="8">
    <location>
        <begin position="903"/>
        <end position="917"/>
    </location>
</feature>
<dbReference type="PRINTS" id="PR00452">
    <property type="entry name" value="SH3DOMAIN"/>
</dbReference>
<evidence type="ECO:0000256" key="2">
    <source>
        <dbReference type="ARBA" id="ARBA00022443"/>
    </source>
</evidence>
<keyword evidence="7" id="KW-0175">Coiled coil</keyword>
<feature type="compositionally biased region" description="Polar residues" evidence="8">
    <location>
        <begin position="875"/>
        <end position="891"/>
    </location>
</feature>
<evidence type="ECO:0000256" key="7">
    <source>
        <dbReference type="PROSITE-ProRule" id="PRU01077"/>
    </source>
</evidence>
<evidence type="ECO:0000256" key="3">
    <source>
        <dbReference type="ARBA" id="ARBA00022490"/>
    </source>
</evidence>
<dbReference type="SUPFAM" id="SSF50044">
    <property type="entry name" value="SH3-domain"/>
    <property type="match status" value="1"/>
</dbReference>
<gene>
    <name evidence="11" type="ORF">QBC46DRAFT_94727</name>
</gene>
<evidence type="ECO:0000313" key="11">
    <source>
        <dbReference type="EMBL" id="KAK3945587.1"/>
    </source>
</evidence>
<dbReference type="Pfam" id="PF00611">
    <property type="entry name" value="FCH"/>
    <property type="match status" value="1"/>
</dbReference>
<evidence type="ECO:0000256" key="8">
    <source>
        <dbReference type="SAM" id="MobiDB-lite"/>
    </source>
</evidence>
<feature type="compositionally biased region" description="Polar residues" evidence="8">
    <location>
        <begin position="756"/>
        <end position="766"/>
    </location>
</feature>
<keyword evidence="5" id="KW-0206">Cytoskeleton</keyword>
<reference evidence="12" key="1">
    <citation type="journal article" date="2023" name="Mol. Phylogenet. Evol.">
        <title>Genome-scale phylogeny and comparative genomics of the fungal order Sordariales.</title>
        <authorList>
            <person name="Hensen N."/>
            <person name="Bonometti L."/>
            <person name="Westerberg I."/>
            <person name="Brannstrom I.O."/>
            <person name="Guillou S."/>
            <person name="Cros-Aarteil S."/>
            <person name="Calhoun S."/>
            <person name="Haridas S."/>
            <person name="Kuo A."/>
            <person name="Mondo S."/>
            <person name="Pangilinan J."/>
            <person name="Riley R."/>
            <person name="LaButti K."/>
            <person name="Andreopoulos B."/>
            <person name="Lipzen A."/>
            <person name="Chen C."/>
            <person name="Yan M."/>
            <person name="Daum C."/>
            <person name="Ng V."/>
            <person name="Clum A."/>
            <person name="Steindorff A."/>
            <person name="Ohm R.A."/>
            <person name="Martin F."/>
            <person name="Silar P."/>
            <person name="Natvig D.O."/>
            <person name="Lalanne C."/>
            <person name="Gautier V."/>
            <person name="Ament-Velasquez S.L."/>
            <person name="Kruys A."/>
            <person name="Hutchinson M.I."/>
            <person name="Powell A.J."/>
            <person name="Barry K."/>
            <person name="Miller A.N."/>
            <person name="Grigoriev I.V."/>
            <person name="Debuchy R."/>
            <person name="Gladieux P."/>
            <person name="Hiltunen Thoren M."/>
            <person name="Johannesson H."/>
        </authorList>
    </citation>
    <scope>NUCLEOTIDE SEQUENCE [LARGE SCALE GENOMIC DNA]</scope>
    <source>
        <strain evidence="12">CBS 340.73</strain>
    </source>
</reference>
<dbReference type="EMBL" id="MU853754">
    <property type="protein sequence ID" value="KAK3945587.1"/>
    <property type="molecule type" value="Genomic_DNA"/>
</dbReference>
<proteinExistence type="predicted"/>
<dbReference type="CDD" id="cd00174">
    <property type="entry name" value="SH3"/>
    <property type="match status" value="1"/>
</dbReference>
<dbReference type="InterPro" id="IPR036028">
    <property type="entry name" value="SH3-like_dom_sf"/>
</dbReference>